<dbReference type="RefSeq" id="WP_139449813.1">
    <property type="nucleotide sequence ID" value="NZ_VDMB01000017.1"/>
</dbReference>
<dbReference type="EMBL" id="VDMB01000017">
    <property type="protein sequence ID" value="TYT73964.1"/>
    <property type="molecule type" value="Genomic_DNA"/>
</dbReference>
<dbReference type="AlphaFoldDB" id="A0A5S5ME29"/>
<reference evidence="2 3" key="1">
    <citation type="submission" date="2019-06" db="EMBL/GenBank/DDBJ databases">
        <title>Desulfobotulus mexicanus sp. nov., a novel sulfate-reducing bacterium isolated from the sediment of an alkaline crater lake in Mexico.</title>
        <authorList>
            <person name="Hirschler-Rea A."/>
        </authorList>
    </citation>
    <scope>NUCLEOTIDE SEQUENCE [LARGE SCALE GENOMIC DNA]</scope>
    <source>
        <strain evidence="2 3">PAR22N</strain>
    </source>
</reference>
<evidence type="ECO:0000313" key="3">
    <source>
        <dbReference type="Proteomes" id="UP000321899"/>
    </source>
</evidence>
<dbReference type="InterPro" id="IPR025668">
    <property type="entry name" value="Tnp_DDE_dom"/>
</dbReference>
<dbReference type="Proteomes" id="UP000321899">
    <property type="component" value="Unassembled WGS sequence"/>
</dbReference>
<name>A0A5S5ME29_9BACT</name>
<comment type="caution">
    <text evidence="2">The sequence shown here is derived from an EMBL/GenBank/DDBJ whole genome shotgun (WGS) entry which is preliminary data.</text>
</comment>
<keyword evidence="3" id="KW-1185">Reference proteome</keyword>
<accession>A0A5S5ME29</accession>
<proteinExistence type="predicted"/>
<organism evidence="2 3">
    <name type="scientific">Desulfobotulus mexicanus</name>
    <dbReference type="NCBI Taxonomy" id="2586642"/>
    <lineage>
        <taxon>Bacteria</taxon>
        <taxon>Pseudomonadati</taxon>
        <taxon>Thermodesulfobacteriota</taxon>
        <taxon>Desulfobacteria</taxon>
        <taxon>Desulfobacterales</taxon>
        <taxon>Desulfobacteraceae</taxon>
        <taxon>Desulfobotulus</taxon>
    </lineage>
</organism>
<gene>
    <name evidence="2" type="ORF">FIM25_12445</name>
</gene>
<feature type="domain" description="Transposase DDE" evidence="1">
    <location>
        <begin position="24"/>
        <end position="142"/>
    </location>
</feature>
<evidence type="ECO:0000259" key="1">
    <source>
        <dbReference type="Pfam" id="PF13701"/>
    </source>
</evidence>
<evidence type="ECO:0000313" key="2">
    <source>
        <dbReference type="EMBL" id="TYT73964.1"/>
    </source>
</evidence>
<protein>
    <recommendedName>
        <fullName evidence="1">Transposase DDE domain-containing protein</fullName>
    </recommendedName>
</protein>
<dbReference type="OrthoDB" id="9815173at2"/>
<dbReference type="Pfam" id="PF13701">
    <property type="entry name" value="DDE_Tnp_1_4"/>
    <property type="match status" value="1"/>
</dbReference>
<sequence>MEEEKEYPFPTTIMDGKNYKIFGIVTNMDWEGEKLIQWLYKRCGESEEIHRAMKEDFAGGRLPSSNLGENAAWWWIMILSMNLHVAMKKLALGENWLTKKMKIIRFNLIHIPAHVYEKASALIIRCKRSVGWMMEIRKRLSLLKA</sequence>